<evidence type="ECO:0000313" key="3">
    <source>
        <dbReference type="Proteomes" id="UP000830116"/>
    </source>
</evidence>
<evidence type="ECO:0000256" key="1">
    <source>
        <dbReference type="SAM" id="Phobius"/>
    </source>
</evidence>
<organism evidence="2 3">
    <name type="scientific">Bdellovibrio reynosensis</name>
    <dbReference type="NCBI Taxonomy" id="2835041"/>
    <lineage>
        <taxon>Bacteria</taxon>
        <taxon>Pseudomonadati</taxon>
        <taxon>Bdellovibrionota</taxon>
        <taxon>Bdellovibrionia</taxon>
        <taxon>Bdellovibrionales</taxon>
        <taxon>Pseudobdellovibrionaceae</taxon>
        <taxon>Bdellovibrio</taxon>
    </lineage>
</organism>
<keyword evidence="1" id="KW-0472">Membrane</keyword>
<keyword evidence="1" id="KW-1133">Transmembrane helix</keyword>
<keyword evidence="3" id="KW-1185">Reference proteome</keyword>
<evidence type="ECO:0008006" key="4">
    <source>
        <dbReference type="Google" id="ProtNLM"/>
    </source>
</evidence>
<protein>
    <recommendedName>
        <fullName evidence="4">Flagellin Flp1-like domain-containing protein</fullName>
    </recommendedName>
</protein>
<dbReference type="Proteomes" id="UP000830116">
    <property type="component" value="Chromosome"/>
</dbReference>
<reference evidence="2" key="1">
    <citation type="submission" date="2022-03" db="EMBL/GenBank/DDBJ databases">
        <title>Genome Identification and Characterization of new species Bdellovibrio reynosense LBG001 sp. nov. from a Mexico soil sample.</title>
        <authorList>
            <person name="Camilli A."/>
            <person name="Ajao Y."/>
            <person name="Guo X."/>
        </authorList>
    </citation>
    <scope>NUCLEOTIDE SEQUENCE</scope>
    <source>
        <strain evidence="2">LBG001</strain>
    </source>
</reference>
<feature type="transmembrane region" description="Helical" evidence="1">
    <location>
        <begin position="20"/>
        <end position="37"/>
    </location>
</feature>
<name>A0ABY4C9H8_9BACT</name>
<evidence type="ECO:0000313" key="2">
    <source>
        <dbReference type="EMBL" id="UOF00296.1"/>
    </source>
</evidence>
<dbReference type="RefSeq" id="WP_243536109.1">
    <property type="nucleotide sequence ID" value="NZ_CP093442.1"/>
</dbReference>
<accession>A0ABY4C9H8</accession>
<gene>
    <name evidence="2" type="ORF">MNR06_11345</name>
</gene>
<sequence length="62" mass="6751">MKKLSNFSKKLLKNQSGQGATEYILLLVVVVALVIMFKGKIQETVSGKIDELQGMIGQVNGN</sequence>
<dbReference type="EMBL" id="CP093442">
    <property type="protein sequence ID" value="UOF00296.1"/>
    <property type="molecule type" value="Genomic_DNA"/>
</dbReference>
<keyword evidence="1" id="KW-0812">Transmembrane</keyword>
<proteinExistence type="predicted"/>